<organism evidence="1">
    <name type="scientific">marine sediment metagenome</name>
    <dbReference type="NCBI Taxonomy" id="412755"/>
    <lineage>
        <taxon>unclassified sequences</taxon>
        <taxon>metagenomes</taxon>
        <taxon>ecological metagenomes</taxon>
    </lineage>
</organism>
<evidence type="ECO:0008006" key="2">
    <source>
        <dbReference type="Google" id="ProtNLM"/>
    </source>
</evidence>
<reference evidence="1" key="1">
    <citation type="journal article" date="2014" name="Front. Microbiol.">
        <title>High frequency of phylogenetically diverse reductive dehalogenase-homologous genes in deep subseafloor sedimentary metagenomes.</title>
        <authorList>
            <person name="Kawai M."/>
            <person name="Futagami T."/>
            <person name="Toyoda A."/>
            <person name="Takaki Y."/>
            <person name="Nishi S."/>
            <person name="Hori S."/>
            <person name="Arai W."/>
            <person name="Tsubouchi T."/>
            <person name="Morono Y."/>
            <person name="Uchiyama I."/>
            <person name="Ito T."/>
            <person name="Fujiyama A."/>
            <person name="Inagaki F."/>
            <person name="Takami H."/>
        </authorList>
    </citation>
    <scope>NUCLEOTIDE SEQUENCE</scope>
    <source>
        <strain evidence="1">Expedition CK06-06</strain>
    </source>
</reference>
<accession>X1NFJ0</accession>
<comment type="caution">
    <text evidence="1">The sequence shown here is derived from an EMBL/GenBank/DDBJ whole genome shotgun (WGS) entry which is preliminary data.</text>
</comment>
<evidence type="ECO:0000313" key="1">
    <source>
        <dbReference type="EMBL" id="GAI17444.1"/>
    </source>
</evidence>
<gene>
    <name evidence="1" type="ORF">S06H3_11677</name>
</gene>
<dbReference type="EMBL" id="BARV01005753">
    <property type="protein sequence ID" value="GAI17444.1"/>
    <property type="molecule type" value="Genomic_DNA"/>
</dbReference>
<name>X1NFJ0_9ZZZZ</name>
<sequence length="87" mass="9936">DKEEKYILDALESGKMKLSTPSKKEIEAIKATADNTFKKDKRITIRLYSHDFIGMQKKAMEMGIPYQTLISGIIHRYIEGELISKTG</sequence>
<feature type="non-terminal residue" evidence="1">
    <location>
        <position position="1"/>
    </location>
</feature>
<protein>
    <recommendedName>
        <fullName evidence="2">Antitoxin</fullName>
    </recommendedName>
</protein>
<proteinExistence type="predicted"/>
<dbReference type="AlphaFoldDB" id="X1NFJ0"/>